<dbReference type="GO" id="GO:0046914">
    <property type="term" value="F:transition metal ion binding"/>
    <property type="evidence" value="ECO:0007669"/>
    <property type="project" value="InterPro"/>
</dbReference>
<gene>
    <name evidence="2" type="ORF">J07HQW1_01487</name>
</gene>
<dbReference type="Gene3D" id="1.10.10.10">
    <property type="entry name" value="Winged helix-like DNA-binding domain superfamily/Winged helix DNA-binding domain"/>
    <property type="match status" value="1"/>
</dbReference>
<accession>U1N4Y3</accession>
<dbReference type="InterPro" id="IPR050536">
    <property type="entry name" value="DtxR_MntR_Metal-Reg"/>
</dbReference>
<dbReference type="Pfam" id="PF01325">
    <property type="entry name" value="Fe_dep_repress"/>
    <property type="match status" value="1"/>
</dbReference>
<protein>
    <submittedName>
        <fullName evidence="2">Mn-dependent transcriptional regulator</fullName>
    </submittedName>
</protein>
<name>U1N4Y3_9EURY</name>
<reference evidence="2 3" key="1">
    <citation type="journal article" date="2013" name="PLoS ONE">
        <title>Assembly-driven community genomics of a hypersaline microbial ecosystem.</title>
        <authorList>
            <person name="Podell S."/>
            <person name="Ugalde J.A."/>
            <person name="Narasingarao P."/>
            <person name="Banfield J.F."/>
            <person name="Heidelberg K.B."/>
            <person name="Allen E.E."/>
        </authorList>
    </citation>
    <scope>NUCLEOTIDE SEQUENCE [LARGE SCALE GENOMIC DNA]</scope>
    <source>
        <strain evidence="3">J07HQW1</strain>
    </source>
</reference>
<organism evidence="2 3">
    <name type="scientific">Haloquadratum walsbyi J07HQW1</name>
    <dbReference type="NCBI Taxonomy" id="1238424"/>
    <lineage>
        <taxon>Archaea</taxon>
        <taxon>Methanobacteriati</taxon>
        <taxon>Methanobacteriota</taxon>
        <taxon>Stenosarchaea group</taxon>
        <taxon>Halobacteria</taxon>
        <taxon>Halobacteriales</taxon>
        <taxon>Haloferacaceae</taxon>
        <taxon>Haloquadratum</taxon>
    </lineage>
</organism>
<evidence type="ECO:0000313" key="3">
    <source>
        <dbReference type="Proteomes" id="UP000030649"/>
    </source>
</evidence>
<dbReference type="SMART" id="SM00529">
    <property type="entry name" value="HTH_DTXR"/>
    <property type="match status" value="1"/>
</dbReference>
<dbReference type="PROSITE" id="PS50944">
    <property type="entry name" value="HTH_DTXR"/>
    <property type="match status" value="1"/>
</dbReference>
<dbReference type="SUPFAM" id="SSF46785">
    <property type="entry name" value="Winged helix' DNA-binding domain"/>
    <property type="match status" value="1"/>
</dbReference>
<dbReference type="Proteomes" id="UP000030649">
    <property type="component" value="Unassembled WGS sequence"/>
</dbReference>
<evidence type="ECO:0000259" key="1">
    <source>
        <dbReference type="PROSITE" id="PS50944"/>
    </source>
</evidence>
<dbReference type="InterPro" id="IPR036390">
    <property type="entry name" value="WH_DNA-bd_sf"/>
</dbReference>
<dbReference type="GO" id="GO:0003700">
    <property type="term" value="F:DNA-binding transcription factor activity"/>
    <property type="evidence" value="ECO:0007669"/>
    <property type="project" value="InterPro"/>
</dbReference>
<dbReference type="STRING" id="1238424.J07HQW1_01487"/>
<dbReference type="PANTHER" id="PTHR33238:SF7">
    <property type="entry name" value="IRON-DEPENDENT TRANSCRIPTIONAL REGULATOR"/>
    <property type="match status" value="1"/>
</dbReference>
<sequence length="147" mass="16028">MTDTNISSLPVSRAEGRQLCGVFILTLDDGAPISTGTLADHLGLSGATVTEGIKRLNETELVSYEPYAGVELTAHGEELARRLLWRRCLIQEFFETTAGVSLDSTTAYRIGRTVSTRELSQVEEDLTRPCTGQCEVTDQSECDRLSG</sequence>
<dbReference type="PANTHER" id="PTHR33238">
    <property type="entry name" value="IRON (METAL) DEPENDENT REPRESSOR, DTXR FAMILY"/>
    <property type="match status" value="1"/>
</dbReference>
<dbReference type="AlphaFoldDB" id="U1N4Y3"/>
<proteinExistence type="predicted"/>
<evidence type="ECO:0000313" key="2">
    <source>
        <dbReference type="EMBL" id="ERG91453.1"/>
    </source>
</evidence>
<dbReference type="InterPro" id="IPR036388">
    <property type="entry name" value="WH-like_DNA-bd_sf"/>
</dbReference>
<dbReference type="EMBL" id="KE356560">
    <property type="protein sequence ID" value="ERG91453.1"/>
    <property type="molecule type" value="Genomic_DNA"/>
</dbReference>
<dbReference type="InterPro" id="IPR022689">
    <property type="entry name" value="Iron_dep_repressor"/>
</dbReference>
<dbReference type="GO" id="GO:0003677">
    <property type="term" value="F:DNA binding"/>
    <property type="evidence" value="ECO:0007669"/>
    <property type="project" value="InterPro"/>
</dbReference>
<dbReference type="HOGENOM" id="CLU_069532_4_0_2"/>
<feature type="domain" description="HTH dtxR-type" evidence="1">
    <location>
        <begin position="22"/>
        <end position="73"/>
    </location>
</feature>
<dbReference type="InterPro" id="IPR022687">
    <property type="entry name" value="HTH_DTXR"/>
</dbReference>